<dbReference type="CDD" id="cd06530">
    <property type="entry name" value="S26_SPase_I"/>
    <property type="match status" value="1"/>
</dbReference>
<dbReference type="Gene3D" id="2.10.109.10">
    <property type="entry name" value="Umud Fragment, subunit A"/>
    <property type="match status" value="1"/>
</dbReference>
<comment type="subcellular location">
    <subcellularLocation>
        <location evidence="9">Membrane</location>
        <topology evidence="9">Single-pass type II membrane protein</topology>
    </subcellularLocation>
</comment>
<sequence length="267" mass="30550">MDLIFLILVIVTFTAKALEKYVLRPRRVKLYGAEADKYSNGLLNYVGSLFGLVFFIFILRAFVVEPFRIPSGSMLPTLQSGDFILVNKFKYGLRLPIIHQKIIPIGSPERGDIVVFRYPLNTKQDYIKRIIGLPGDTVRYENKQLYVNGEAIATEAIGPYINPEQQSGNPERHKEKLFGVEHDILQMPGLYSIQPIEQFENFSSCKYFGQAAVECEVPKGYYFVMGDNRDNSLDSRFWGFVPDKYLAGEAFYIWLNLGDFDRIGSIK</sequence>
<dbReference type="MEROPS" id="S26.001"/>
<evidence type="ECO:0000256" key="6">
    <source>
        <dbReference type="ARBA" id="ARBA00022801"/>
    </source>
</evidence>
<accession>G4QAK8</accession>
<keyword evidence="12" id="KW-1185">Reference proteome</keyword>
<dbReference type="GO" id="GO:0006465">
    <property type="term" value="P:signal peptide processing"/>
    <property type="evidence" value="ECO:0007669"/>
    <property type="project" value="InterPro"/>
</dbReference>
<dbReference type="InterPro" id="IPR036286">
    <property type="entry name" value="LexA/Signal_pep-like_sf"/>
</dbReference>
<comment type="similarity">
    <text evidence="2 9">Belongs to the peptidase S26 family.</text>
</comment>
<dbReference type="InterPro" id="IPR019758">
    <property type="entry name" value="Pept_S26A_signal_pept_1_CS"/>
</dbReference>
<gene>
    <name evidence="11" type="ordered locus">TASI_0543</name>
</gene>
<feature type="transmembrane region" description="Helical" evidence="8">
    <location>
        <begin position="41"/>
        <end position="63"/>
    </location>
</feature>
<evidence type="ECO:0000256" key="9">
    <source>
        <dbReference type="RuleBase" id="RU362042"/>
    </source>
</evidence>
<dbReference type="EC" id="3.4.21.89" evidence="3 8"/>
<dbReference type="SUPFAM" id="SSF51306">
    <property type="entry name" value="LexA/Signal peptidase"/>
    <property type="match status" value="1"/>
</dbReference>
<name>G4QAK8_TAYAM</name>
<dbReference type="Pfam" id="PF10502">
    <property type="entry name" value="Peptidase_S26"/>
    <property type="match status" value="1"/>
</dbReference>
<proteinExistence type="inferred from homology"/>
<evidence type="ECO:0000256" key="2">
    <source>
        <dbReference type="ARBA" id="ARBA00009370"/>
    </source>
</evidence>
<dbReference type="RefSeq" id="WP_014111215.1">
    <property type="nucleotide sequence ID" value="NC_016043.1"/>
</dbReference>
<evidence type="ECO:0000256" key="7">
    <source>
        <dbReference type="PIRSR" id="PIRSR600223-1"/>
    </source>
</evidence>
<keyword evidence="6 8" id="KW-0378">Hydrolase</keyword>
<dbReference type="PANTHER" id="PTHR43390">
    <property type="entry name" value="SIGNAL PEPTIDASE I"/>
    <property type="match status" value="1"/>
</dbReference>
<dbReference type="GO" id="GO:0009003">
    <property type="term" value="F:signal peptidase activity"/>
    <property type="evidence" value="ECO:0007669"/>
    <property type="project" value="UniProtKB-EC"/>
</dbReference>
<dbReference type="NCBIfam" id="TIGR02227">
    <property type="entry name" value="sigpep_I_bact"/>
    <property type="match status" value="1"/>
</dbReference>
<dbReference type="OrthoDB" id="9815782at2"/>
<dbReference type="GO" id="GO:0016020">
    <property type="term" value="C:membrane"/>
    <property type="evidence" value="ECO:0007669"/>
    <property type="project" value="UniProtKB-SubCell"/>
</dbReference>
<dbReference type="PRINTS" id="PR00727">
    <property type="entry name" value="LEADERPTASE"/>
</dbReference>
<reference evidence="11 12" key="2">
    <citation type="journal article" date="2012" name="PLoS ONE">
        <title>Genomic characterization of the taylorella genus.</title>
        <authorList>
            <person name="Hebert L."/>
            <person name="Moumen B."/>
            <person name="Pons N."/>
            <person name="Duquesne F."/>
            <person name="Breuil M.F."/>
            <person name="Goux D."/>
            <person name="Batto J.M."/>
            <person name="Laugier C."/>
            <person name="Renault P."/>
            <person name="Petry S."/>
        </authorList>
    </citation>
    <scope>NUCLEOTIDE SEQUENCE [LARGE SCALE GENOMIC DNA]</scope>
    <source>
        <strain evidence="11 12">MCE3</strain>
    </source>
</reference>
<dbReference type="PROSITE" id="PS00761">
    <property type="entry name" value="SPASE_I_3"/>
    <property type="match status" value="1"/>
</dbReference>
<evidence type="ECO:0000313" key="12">
    <source>
        <dbReference type="Proteomes" id="UP000009284"/>
    </source>
</evidence>
<dbReference type="PROSITE" id="PS00501">
    <property type="entry name" value="SPASE_I_1"/>
    <property type="match status" value="1"/>
</dbReference>
<feature type="domain" description="Peptidase S26" evidence="10">
    <location>
        <begin position="43"/>
        <end position="254"/>
    </location>
</feature>
<evidence type="ECO:0000256" key="8">
    <source>
        <dbReference type="RuleBase" id="RU003993"/>
    </source>
</evidence>
<feature type="active site" evidence="7">
    <location>
        <position position="73"/>
    </location>
</feature>
<dbReference type="PANTHER" id="PTHR43390:SF1">
    <property type="entry name" value="CHLOROPLAST PROCESSING PEPTIDASE"/>
    <property type="match status" value="1"/>
</dbReference>
<evidence type="ECO:0000313" key="11">
    <source>
        <dbReference type="EMBL" id="AEP36318.1"/>
    </source>
</evidence>
<dbReference type="InterPro" id="IPR000223">
    <property type="entry name" value="Pept_S26A_signal_pept_1"/>
</dbReference>
<evidence type="ECO:0000256" key="4">
    <source>
        <dbReference type="ARBA" id="ARBA00019232"/>
    </source>
</evidence>
<keyword evidence="5 8" id="KW-0645">Protease</keyword>
<dbReference type="InterPro" id="IPR019757">
    <property type="entry name" value="Pept_S26A_signal_pept_1_Lys-AS"/>
</dbReference>
<dbReference type="EMBL" id="CP003059">
    <property type="protein sequence ID" value="AEP36318.1"/>
    <property type="molecule type" value="Genomic_DNA"/>
</dbReference>
<dbReference type="eggNOG" id="COG0681">
    <property type="taxonomic scope" value="Bacteria"/>
</dbReference>
<dbReference type="GO" id="GO:0004252">
    <property type="term" value="F:serine-type endopeptidase activity"/>
    <property type="evidence" value="ECO:0007669"/>
    <property type="project" value="InterPro"/>
</dbReference>
<organism evidence="11 12">
    <name type="scientific">Taylorella asinigenitalis (strain MCE3)</name>
    <dbReference type="NCBI Taxonomy" id="1008459"/>
    <lineage>
        <taxon>Bacteria</taxon>
        <taxon>Pseudomonadati</taxon>
        <taxon>Pseudomonadota</taxon>
        <taxon>Betaproteobacteria</taxon>
        <taxon>Burkholderiales</taxon>
        <taxon>Alcaligenaceae</taxon>
        <taxon>Taylorella</taxon>
    </lineage>
</organism>
<evidence type="ECO:0000256" key="1">
    <source>
        <dbReference type="ARBA" id="ARBA00000677"/>
    </source>
</evidence>
<dbReference type="HOGENOM" id="CLU_028723_1_1_4"/>
<evidence type="ECO:0000256" key="3">
    <source>
        <dbReference type="ARBA" id="ARBA00013208"/>
    </source>
</evidence>
<dbReference type="PROSITE" id="PS00760">
    <property type="entry name" value="SPASE_I_2"/>
    <property type="match status" value="1"/>
</dbReference>
<dbReference type="InterPro" id="IPR019533">
    <property type="entry name" value="Peptidase_S26"/>
</dbReference>
<dbReference type="KEGG" id="tas:TASI_0543"/>
<keyword evidence="8" id="KW-0472">Membrane</keyword>
<comment type="catalytic activity">
    <reaction evidence="1 8">
        <text>Cleavage of hydrophobic, N-terminal signal or leader sequences from secreted and periplasmic proteins.</text>
        <dbReference type="EC" id="3.4.21.89"/>
    </reaction>
</comment>
<feature type="active site" evidence="7">
    <location>
        <position position="128"/>
    </location>
</feature>
<dbReference type="AlphaFoldDB" id="G4QAK8"/>
<protein>
    <recommendedName>
        <fullName evidence="4 8">Signal peptidase I</fullName>
        <ecNumber evidence="3 8">3.4.21.89</ecNumber>
    </recommendedName>
</protein>
<dbReference type="STRING" id="1008459.TASI_0543"/>
<keyword evidence="8" id="KW-0812">Transmembrane</keyword>
<reference key="1">
    <citation type="submission" date="2011-09" db="EMBL/GenBank/DDBJ databases">
        <title>Genomic characterization of the Taylorella genus.</title>
        <authorList>
            <person name="Hebert L."/>
            <person name="Moumen B."/>
            <person name="Pons N."/>
            <person name="Duquesne F."/>
            <person name="Breuil M.-F."/>
            <person name="Goux D."/>
            <person name="Batto J.-M."/>
            <person name="Renault P."/>
            <person name="Laugier C."/>
            <person name="Petry S."/>
        </authorList>
    </citation>
    <scope>NUCLEOTIDE SEQUENCE</scope>
    <source>
        <strain>MCE3</strain>
    </source>
</reference>
<evidence type="ECO:0000259" key="10">
    <source>
        <dbReference type="Pfam" id="PF10502"/>
    </source>
</evidence>
<evidence type="ECO:0000256" key="5">
    <source>
        <dbReference type="ARBA" id="ARBA00022670"/>
    </source>
</evidence>
<keyword evidence="8" id="KW-1133">Transmembrane helix</keyword>
<dbReference type="InterPro" id="IPR019756">
    <property type="entry name" value="Pept_S26A_signal_pept_1_Ser-AS"/>
</dbReference>
<dbReference type="Proteomes" id="UP000009284">
    <property type="component" value="Chromosome"/>
</dbReference>